<dbReference type="InterPro" id="IPR003265">
    <property type="entry name" value="HhH-GPD_domain"/>
</dbReference>
<gene>
    <name evidence="16" type="ORF">HNQ80_001867</name>
</gene>
<dbReference type="EC" id="3.2.2.31" evidence="4 14"/>
<dbReference type="GO" id="GO:0035485">
    <property type="term" value="F:adenine/guanine mispair binding"/>
    <property type="evidence" value="ECO:0007669"/>
    <property type="project" value="TreeGrafter"/>
</dbReference>
<dbReference type="GO" id="GO:0034039">
    <property type="term" value="F:8-oxo-7,8-dihydroguanine DNA N-glycosylase activity"/>
    <property type="evidence" value="ECO:0007669"/>
    <property type="project" value="TreeGrafter"/>
</dbReference>
<dbReference type="SUPFAM" id="SSF48150">
    <property type="entry name" value="DNA-glycosylase"/>
    <property type="match status" value="1"/>
</dbReference>
<evidence type="ECO:0000256" key="8">
    <source>
        <dbReference type="ARBA" id="ARBA00022763"/>
    </source>
</evidence>
<keyword evidence="9 16" id="KW-0378">Hydrolase</keyword>
<dbReference type="InterPro" id="IPR029119">
    <property type="entry name" value="MutY_C"/>
</dbReference>
<evidence type="ECO:0000256" key="11">
    <source>
        <dbReference type="ARBA" id="ARBA00023014"/>
    </source>
</evidence>
<evidence type="ECO:0000256" key="14">
    <source>
        <dbReference type="RuleBase" id="RU365096"/>
    </source>
</evidence>
<dbReference type="InterPro" id="IPR023170">
    <property type="entry name" value="HhH_base_excis_C"/>
</dbReference>
<dbReference type="SUPFAM" id="SSF55811">
    <property type="entry name" value="Nudix"/>
    <property type="match status" value="1"/>
</dbReference>
<dbReference type="AlphaFoldDB" id="A0A841KQL5"/>
<dbReference type="GO" id="GO:0006284">
    <property type="term" value="P:base-excision repair"/>
    <property type="evidence" value="ECO:0007669"/>
    <property type="project" value="UniProtKB-UniRule"/>
</dbReference>
<keyword evidence="12" id="KW-0234">DNA repair</keyword>
<evidence type="ECO:0000256" key="5">
    <source>
        <dbReference type="ARBA" id="ARBA00022023"/>
    </source>
</evidence>
<dbReference type="Gene3D" id="1.10.340.30">
    <property type="entry name" value="Hypothetical protein, domain 2"/>
    <property type="match status" value="1"/>
</dbReference>
<organism evidence="16 17">
    <name type="scientific">Anaerosolibacter carboniphilus</name>
    <dbReference type="NCBI Taxonomy" id="1417629"/>
    <lineage>
        <taxon>Bacteria</taxon>
        <taxon>Bacillati</taxon>
        <taxon>Bacillota</taxon>
        <taxon>Clostridia</taxon>
        <taxon>Peptostreptococcales</taxon>
        <taxon>Thermotaleaceae</taxon>
        <taxon>Anaerosolibacter</taxon>
    </lineage>
</organism>
<dbReference type="GO" id="GO:0006298">
    <property type="term" value="P:mismatch repair"/>
    <property type="evidence" value="ECO:0007669"/>
    <property type="project" value="TreeGrafter"/>
</dbReference>
<comment type="similarity">
    <text evidence="3 14">Belongs to the Nth/MutY family.</text>
</comment>
<evidence type="ECO:0000256" key="1">
    <source>
        <dbReference type="ARBA" id="ARBA00000843"/>
    </source>
</evidence>
<keyword evidence="10 14" id="KW-0408">Iron</keyword>
<dbReference type="PROSITE" id="PS51462">
    <property type="entry name" value="NUDIX"/>
    <property type="match status" value="1"/>
</dbReference>
<comment type="caution">
    <text evidence="16">The sequence shown here is derived from an EMBL/GenBank/DDBJ whole genome shotgun (WGS) entry which is preliminary data.</text>
</comment>
<protein>
    <recommendedName>
        <fullName evidence="5 14">Adenine DNA glycosylase</fullName>
        <ecNumber evidence="4 14">3.2.2.31</ecNumber>
    </recommendedName>
</protein>
<dbReference type="CDD" id="cd00056">
    <property type="entry name" value="ENDO3c"/>
    <property type="match status" value="1"/>
</dbReference>
<proteinExistence type="inferred from homology"/>
<dbReference type="InterPro" id="IPR005760">
    <property type="entry name" value="A/G_AdeGlyc_MutY"/>
</dbReference>
<dbReference type="GO" id="GO:0000701">
    <property type="term" value="F:purine-specific mismatch base pair DNA N-glycosylase activity"/>
    <property type="evidence" value="ECO:0007669"/>
    <property type="project" value="UniProtKB-EC"/>
</dbReference>
<dbReference type="PANTHER" id="PTHR42944:SF1">
    <property type="entry name" value="ADENINE DNA GLYCOSYLASE"/>
    <property type="match status" value="1"/>
</dbReference>
<dbReference type="GO" id="GO:0032357">
    <property type="term" value="F:oxidized purine DNA binding"/>
    <property type="evidence" value="ECO:0007669"/>
    <property type="project" value="TreeGrafter"/>
</dbReference>
<keyword evidence="7" id="KW-0479">Metal-binding</keyword>
<dbReference type="InterPro" id="IPR015797">
    <property type="entry name" value="NUDIX_hydrolase-like_dom_sf"/>
</dbReference>
<dbReference type="RefSeq" id="WP_207726935.1">
    <property type="nucleotide sequence ID" value="NZ_JACHEN010000010.1"/>
</dbReference>
<dbReference type="GO" id="GO:0051539">
    <property type="term" value="F:4 iron, 4 sulfur cluster binding"/>
    <property type="evidence" value="ECO:0007669"/>
    <property type="project" value="UniProtKB-UniRule"/>
</dbReference>
<evidence type="ECO:0000256" key="4">
    <source>
        <dbReference type="ARBA" id="ARBA00012045"/>
    </source>
</evidence>
<evidence type="ECO:0000256" key="6">
    <source>
        <dbReference type="ARBA" id="ARBA00022485"/>
    </source>
</evidence>
<dbReference type="InterPro" id="IPR044298">
    <property type="entry name" value="MIG/MutY"/>
</dbReference>
<keyword evidence="6" id="KW-0004">4Fe-4S</keyword>
<dbReference type="SMART" id="SM00478">
    <property type="entry name" value="ENDO3c"/>
    <property type="match status" value="1"/>
</dbReference>
<dbReference type="NCBIfam" id="TIGR01084">
    <property type="entry name" value="mutY"/>
    <property type="match status" value="1"/>
</dbReference>
<keyword evidence="17" id="KW-1185">Reference proteome</keyword>
<dbReference type="InterPro" id="IPR004035">
    <property type="entry name" value="Endouclease-III_FeS-bd_BS"/>
</dbReference>
<dbReference type="CDD" id="cd03431">
    <property type="entry name" value="NUDIX_DNA_Glycosylase_C-MutY"/>
    <property type="match status" value="1"/>
</dbReference>
<evidence type="ECO:0000256" key="2">
    <source>
        <dbReference type="ARBA" id="ARBA00002933"/>
    </source>
</evidence>
<evidence type="ECO:0000259" key="15">
    <source>
        <dbReference type="PROSITE" id="PS51462"/>
    </source>
</evidence>
<feature type="domain" description="Nudix hydrolase" evidence="15">
    <location>
        <begin position="236"/>
        <end position="364"/>
    </location>
</feature>
<dbReference type="Proteomes" id="UP000579281">
    <property type="component" value="Unassembled WGS sequence"/>
</dbReference>
<evidence type="ECO:0000256" key="9">
    <source>
        <dbReference type="ARBA" id="ARBA00022801"/>
    </source>
</evidence>
<accession>A0A841KQL5</accession>
<dbReference type="InterPro" id="IPR000086">
    <property type="entry name" value="NUDIX_hydrolase_dom"/>
</dbReference>
<keyword evidence="8 14" id="KW-0227">DNA damage</keyword>
<dbReference type="GO" id="GO:0046872">
    <property type="term" value="F:metal ion binding"/>
    <property type="evidence" value="ECO:0007669"/>
    <property type="project" value="UniProtKB-UniRule"/>
</dbReference>
<dbReference type="InterPro" id="IPR011257">
    <property type="entry name" value="DNA_glycosylase"/>
</dbReference>
<dbReference type="Pfam" id="PF00730">
    <property type="entry name" value="HhH-GPD"/>
    <property type="match status" value="1"/>
</dbReference>
<name>A0A841KQL5_9FIRM</name>
<comment type="function">
    <text evidence="2">Adenine glycosylase active on G-A mispairs. MutY also corrects error-prone DNA synthesis past GO lesions which are due to the oxidatively damaged form of guanine: 7,8-dihydro-8-oxoguanine (8-oxo-dGTP).</text>
</comment>
<dbReference type="Gene3D" id="3.90.79.10">
    <property type="entry name" value="Nucleoside Triphosphate Pyrophosphohydrolase"/>
    <property type="match status" value="1"/>
</dbReference>
<dbReference type="Gene3D" id="1.10.1670.10">
    <property type="entry name" value="Helix-hairpin-Helix base-excision DNA repair enzymes (C-terminal)"/>
    <property type="match status" value="1"/>
</dbReference>
<reference evidence="16 17" key="1">
    <citation type="submission" date="2020-08" db="EMBL/GenBank/DDBJ databases">
        <title>Genomic Encyclopedia of Type Strains, Phase IV (KMG-IV): sequencing the most valuable type-strain genomes for metagenomic binning, comparative biology and taxonomic classification.</title>
        <authorList>
            <person name="Goeker M."/>
        </authorList>
    </citation>
    <scope>NUCLEOTIDE SEQUENCE [LARGE SCALE GENOMIC DNA]</scope>
    <source>
        <strain evidence="16 17">DSM 103526</strain>
    </source>
</reference>
<dbReference type="EMBL" id="JACHEN010000010">
    <property type="protein sequence ID" value="MBB6215776.1"/>
    <property type="molecule type" value="Genomic_DNA"/>
</dbReference>
<dbReference type="PANTHER" id="PTHR42944">
    <property type="entry name" value="ADENINE DNA GLYCOSYLASE"/>
    <property type="match status" value="1"/>
</dbReference>
<evidence type="ECO:0000256" key="3">
    <source>
        <dbReference type="ARBA" id="ARBA00008343"/>
    </source>
</evidence>
<evidence type="ECO:0000256" key="12">
    <source>
        <dbReference type="ARBA" id="ARBA00023204"/>
    </source>
</evidence>
<evidence type="ECO:0000256" key="7">
    <source>
        <dbReference type="ARBA" id="ARBA00022723"/>
    </source>
</evidence>
<evidence type="ECO:0000256" key="13">
    <source>
        <dbReference type="ARBA" id="ARBA00023295"/>
    </source>
</evidence>
<evidence type="ECO:0000313" key="16">
    <source>
        <dbReference type="EMBL" id="MBB6215776.1"/>
    </source>
</evidence>
<sequence>MVMYKADDWKDLDRERILCIQKQLIDWYEKNHRKLPWRETRDPYHIWVSEVMLQQTRVDTVIPYFLNFIGKFPTIEVLAQAHEEEVLKAWEGLGYYSRVRNLQRGAKVVMSQYGGLVPKELQEIKKIPGIGPYTAGAILSIAYDKAVPAVDGNVMRVFSRLFCIDYDISDGKTRREMEQIGNVVVPEENPSFFNQGLMELGALICTPLSPKCIACPVYGQCRAAQKGIQNELPIKKKKQAVKEVELEVALAWKEDKVLLMKRPTEGLLASLWTFPSAVREEGWEPGNSIIQELKEQYGMTVENIAYLFDAHHVFTHLKWNMKVYGCNLASEEKLEYPQVQWVTLDEIKDYAIPTAFKKVLNKIKR</sequence>
<evidence type="ECO:0000256" key="10">
    <source>
        <dbReference type="ARBA" id="ARBA00023004"/>
    </source>
</evidence>
<evidence type="ECO:0000313" key="17">
    <source>
        <dbReference type="Proteomes" id="UP000579281"/>
    </source>
</evidence>
<dbReference type="PROSITE" id="PS00764">
    <property type="entry name" value="ENDONUCLEASE_III_1"/>
    <property type="match status" value="1"/>
</dbReference>
<dbReference type="InterPro" id="IPR004036">
    <property type="entry name" value="Endonuclease-III-like_CS2"/>
</dbReference>
<comment type="cofactor">
    <cofactor evidence="14">
        <name>[4Fe-4S] cluster</name>
        <dbReference type="ChEBI" id="CHEBI:49883"/>
    </cofactor>
    <text evidence="14">Binds 1 [4Fe-4S] cluster.</text>
</comment>
<dbReference type="Pfam" id="PF14815">
    <property type="entry name" value="NUDIX_4"/>
    <property type="match status" value="1"/>
</dbReference>
<keyword evidence="13 14" id="KW-0326">Glycosidase</keyword>
<dbReference type="FunFam" id="1.10.340.30:FF:000002">
    <property type="entry name" value="Adenine DNA glycosylase"/>
    <property type="match status" value="1"/>
</dbReference>
<dbReference type="InterPro" id="IPR000445">
    <property type="entry name" value="HhH_motif"/>
</dbReference>
<comment type="catalytic activity">
    <reaction evidence="1 14">
        <text>Hydrolyzes free adenine bases from 7,8-dihydro-8-oxoguanine:adenine mismatched double-stranded DNA, leaving an apurinic site.</text>
        <dbReference type="EC" id="3.2.2.31"/>
    </reaction>
</comment>
<dbReference type="PROSITE" id="PS01155">
    <property type="entry name" value="ENDONUCLEASE_III_2"/>
    <property type="match status" value="1"/>
</dbReference>
<dbReference type="Pfam" id="PF00633">
    <property type="entry name" value="HHH"/>
    <property type="match status" value="1"/>
</dbReference>
<keyword evidence="11" id="KW-0411">Iron-sulfur</keyword>